<dbReference type="AlphaFoldDB" id="A0AA47LTK0"/>
<reference evidence="1" key="1">
    <citation type="submission" date="2022-09" db="EMBL/GenBank/DDBJ databases">
        <authorList>
            <person name="Li Z.-J."/>
        </authorList>
    </citation>
    <scope>NUCLEOTIDE SEQUENCE</scope>
    <source>
        <strain evidence="1">TGB11</strain>
        <plasmid evidence="1">unnamed</plasmid>
    </source>
</reference>
<name>A0AA47LTK0_9GAMM</name>
<evidence type="ECO:0000313" key="2">
    <source>
        <dbReference type="Proteomes" id="UP001164748"/>
    </source>
</evidence>
<organism evidence="1 2">
    <name type="scientific">Salinivibrio kushneri</name>
    <dbReference type="NCBI Taxonomy" id="1908198"/>
    <lineage>
        <taxon>Bacteria</taxon>
        <taxon>Pseudomonadati</taxon>
        <taxon>Pseudomonadota</taxon>
        <taxon>Gammaproteobacteria</taxon>
        <taxon>Vibrionales</taxon>
        <taxon>Vibrionaceae</taxon>
        <taxon>Salinivibrio</taxon>
    </lineage>
</organism>
<protein>
    <submittedName>
        <fullName evidence="1">Thermostable hemolysin</fullName>
    </submittedName>
</protein>
<evidence type="ECO:0000313" key="1">
    <source>
        <dbReference type="EMBL" id="WBA10367.1"/>
    </source>
</evidence>
<accession>A0AA47LTK0</accession>
<geneLocation type="plasmid" evidence="1 2">
    <name>unnamed</name>
</geneLocation>
<gene>
    <name evidence="1" type="ORF">N8M53_13500</name>
</gene>
<sequence length="205" mass="23041">MVNSASRFDIVTPDSANRAEIEAYIAERYQQAFNATITTFMPYLSCLRGQDDRLLSVCGYRPAAYQPLFLEQYLTDDVADVLSAHYQQVITRTSVIEFGQLASFSSGTSLPHFYALANGLLSHGYLWCVFTATGPLYALMRRFGLDPHLLTDAEASRLQPATDQWGNYYTRMPRVCAGHLAQGAEQLERIVSHHRHTENANARLI</sequence>
<dbReference type="Proteomes" id="UP001164748">
    <property type="component" value="Plasmid unnamed"/>
</dbReference>
<dbReference type="EMBL" id="CP114589">
    <property type="protein sequence ID" value="WBA10367.1"/>
    <property type="molecule type" value="Genomic_DNA"/>
</dbReference>
<keyword evidence="1" id="KW-0614">Plasmid</keyword>
<proteinExistence type="predicted"/>
<dbReference type="RefSeq" id="WP_269580384.1">
    <property type="nucleotide sequence ID" value="NZ_CP114589.1"/>
</dbReference>
<dbReference type="InterPro" id="IPR022050">
    <property type="entry name" value="T_hemolysin"/>
</dbReference>
<dbReference type="Pfam" id="PF12261">
    <property type="entry name" value="T_hemolysin"/>
    <property type="match status" value="1"/>
</dbReference>